<evidence type="ECO:0000313" key="1">
    <source>
        <dbReference type="EMBL" id="KKN58692.1"/>
    </source>
</evidence>
<reference evidence="1" key="1">
    <citation type="journal article" date="2015" name="Nature">
        <title>Complex archaea that bridge the gap between prokaryotes and eukaryotes.</title>
        <authorList>
            <person name="Spang A."/>
            <person name="Saw J.H."/>
            <person name="Jorgensen S.L."/>
            <person name="Zaremba-Niedzwiedzka K."/>
            <person name="Martijn J."/>
            <person name="Lind A.E."/>
            <person name="van Eijk R."/>
            <person name="Schleper C."/>
            <person name="Guy L."/>
            <person name="Ettema T.J."/>
        </authorList>
    </citation>
    <scope>NUCLEOTIDE SEQUENCE</scope>
</reference>
<dbReference type="EMBL" id="LAZR01000751">
    <property type="protein sequence ID" value="KKN58692.1"/>
    <property type="molecule type" value="Genomic_DNA"/>
</dbReference>
<dbReference type="AlphaFoldDB" id="A0A0F9S8S8"/>
<organism evidence="1">
    <name type="scientific">marine sediment metagenome</name>
    <dbReference type="NCBI Taxonomy" id="412755"/>
    <lineage>
        <taxon>unclassified sequences</taxon>
        <taxon>metagenomes</taxon>
        <taxon>ecological metagenomes</taxon>
    </lineage>
</organism>
<proteinExistence type="predicted"/>
<name>A0A0F9S8S8_9ZZZZ</name>
<gene>
    <name evidence="1" type="ORF">LCGC14_0549840</name>
</gene>
<sequence>MRKKDLTIDTSALEGFRAKMKVRTSPTGMKIADITFETEKE</sequence>
<comment type="caution">
    <text evidence="1">The sequence shown here is derived from an EMBL/GenBank/DDBJ whole genome shotgun (WGS) entry which is preliminary data.</text>
</comment>
<accession>A0A0F9S8S8</accession>
<protein>
    <submittedName>
        <fullName evidence="1">Uncharacterized protein</fullName>
    </submittedName>
</protein>